<dbReference type="Pfam" id="PF24877">
    <property type="entry name" value="ILV_EDD_C"/>
    <property type="match status" value="1"/>
</dbReference>
<feature type="domain" description="Dihydroxy-acid/6-phosphogluconate dehydratase N-terminal" evidence="4">
    <location>
        <begin position="37"/>
        <end position="353"/>
    </location>
</feature>
<dbReference type="Gene3D" id="3.50.30.80">
    <property type="entry name" value="IlvD/EDD C-terminal domain-like"/>
    <property type="match status" value="1"/>
</dbReference>
<dbReference type="InterPro" id="IPR000581">
    <property type="entry name" value="ILV_EDD_N"/>
</dbReference>
<keyword evidence="7" id="KW-1185">Reference proteome</keyword>
<dbReference type="InterPro" id="IPR050165">
    <property type="entry name" value="DHAD_IlvD/Edd"/>
</dbReference>
<name>A0ABX6P6Q9_9BURK</name>
<dbReference type="SUPFAM" id="SSF52016">
    <property type="entry name" value="LeuD/IlvD-like"/>
    <property type="match status" value="1"/>
</dbReference>
<evidence type="ECO:0000313" key="7">
    <source>
        <dbReference type="Proteomes" id="UP000500826"/>
    </source>
</evidence>
<evidence type="ECO:0000256" key="1">
    <source>
        <dbReference type="ARBA" id="ARBA00006486"/>
    </source>
</evidence>
<dbReference type="InterPro" id="IPR042096">
    <property type="entry name" value="Dihydro-acid_dehy_C"/>
</dbReference>
<feature type="compositionally biased region" description="Basic residues" evidence="3">
    <location>
        <begin position="579"/>
        <end position="591"/>
    </location>
</feature>
<feature type="domain" description="Dihydroxy-acid/6-phosphogluconate dehydratase C-terminal" evidence="5">
    <location>
        <begin position="363"/>
        <end position="551"/>
    </location>
</feature>
<evidence type="ECO:0000256" key="3">
    <source>
        <dbReference type="SAM" id="MobiDB-lite"/>
    </source>
</evidence>
<dbReference type="PROSITE" id="PS00886">
    <property type="entry name" value="ILVD_EDD_1"/>
    <property type="match status" value="1"/>
</dbReference>
<dbReference type="EMBL" id="CP053418">
    <property type="protein sequence ID" value="QJW84786.1"/>
    <property type="molecule type" value="Genomic_DNA"/>
</dbReference>
<dbReference type="SUPFAM" id="SSF143975">
    <property type="entry name" value="IlvD/EDD N-terminal domain-like"/>
    <property type="match status" value="1"/>
</dbReference>
<evidence type="ECO:0000259" key="4">
    <source>
        <dbReference type="Pfam" id="PF00920"/>
    </source>
</evidence>
<reference evidence="6 7" key="1">
    <citation type="submission" date="2020-05" db="EMBL/GenBank/DDBJ databases">
        <title>Ramlibacter rhizophilus sp. nov., isolated from rhizosphere soil of national flower Mugunghwa from South Korea.</title>
        <authorList>
            <person name="Zheng-Fei Y."/>
            <person name="Huan T."/>
        </authorList>
    </citation>
    <scope>NUCLEOTIDE SEQUENCE [LARGE SCALE GENOMIC DNA]</scope>
    <source>
        <strain evidence="6 7">H242</strain>
    </source>
</reference>
<reference evidence="6 7" key="2">
    <citation type="submission" date="2020-05" db="EMBL/GenBank/DDBJ databases">
        <authorList>
            <person name="Khan S.A."/>
            <person name="Jeon C.O."/>
            <person name="Chun B.H."/>
        </authorList>
    </citation>
    <scope>NUCLEOTIDE SEQUENCE [LARGE SCALE GENOMIC DNA]</scope>
    <source>
        <strain evidence="6 7">H242</strain>
    </source>
</reference>
<evidence type="ECO:0000256" key="2">
    <source>
        <dbReference type="ARBA" id="ARBA00023239"/>
    </source>
</evidence>
<dbReference type="PANTHER" id="PTHR21000">
    <property type="entry name" value="DIHYDROXY-ACID DEHYDRATASE DAD"/>
    <property type="match status" value="1"/>
</dbReference>
<dbReference type="Proteomes" id="UP000500826">
    <property type="component" value="Chromosome"/>
</dbReference>
<organism evidence="6 7">
    <name type="scientific">Ramlibacter terrae</name>
    <dbReference type="NCBI Taxonomy" id="2732511"/>
    <lineage>
        <taxon>Bacteria</taxon>
        <taxon>Pseudomonadati</taxon>
        <taxon>Pseudomonadota</taxon>
        <taxon>Betaproteobacteria</taxon>
        <taxon>Burkholderiales</taxon>
        <taxon>Comamonadaceae</taxon>
        <taxon>Ramlibacter</taxon>
    </lineage>
</organism>
<accession>A0ABX6P6Q9</accession>
<protein>
    <submittedName>
        <fullName evidence="6">Dihydroxy-acid dehydratase</fullName>
    </submittedName>
</protein>
<sequence>MTEPRKLRSNFPRGSYLWAVRNAQWQAMGIPEEDCEKPKIAVVNSSSELAACYSHLDQVAKVVKEAIRAAGGVPFEIRTAAPSDFVTGAGARGAYMLAARDLVTNDIEVAVEGAQLDGMVCLTSCDKTVPGQLMAAARLNVPTIMVPCGYQASGEYKGQHVDIEEVFIHSMHAMLGSTSTEDVVGMSRCAIRTPGVCSGLGTANTMHVVCEALGMALPGSAPVAALSDKMFTDAKAAGARIVQMVWDDLKPRDILSPGAFTNAVRAVLSIGGSLNAVKHLQAVATEAENGVDVYGLFETLGPKTPVLSGLRPIGEHLIEEFESAGGCRGLMRQLLPLLDPGARTVTGGTVWENLRDVQVGNPEVIRSIDRPVAPRPAIVLLRGNLAPEGALTKPGIVERKVRRFTGPAVCFDTSDAAVKALREKAIAPGSVIVMRGAGACGGPAMGGGASRVVFAIDGAGMGDQVAMLTDGHLSGLVCKGLVVAEVAPEAALGGPLALVHDGDTVTVDLDARRVDLEVDEAVIAQRRSEWQQPKPMFDRGWLQIYRRNVGPRRKAPSSHARPSNDRPEDPSQDAEPGAHRRAHPAVRHLRT</sequence>
<evidence type="ECO:0000259" key="5">
    <source>
        <dbReference type="Pfam" id="PF24877"/>
    </source>
</evidence>
<gene>
    <name evidence="6" type="ORF">HK414_17585</name>
</gene>
<feature type="region of interest" description="Disordered" evidence="3">
    <location>
        <begin position="548"/>
        <end position="591"/>
    </location>
</feature>
<dbReference type="InterPro" id="IPR037237">
    <property type="entry name" value="IlvD/EDD_N"/>
</dbReference>
<evidence type="ECO:0000313" key="6">
    <source>
        <dbReference type="EMBL" id="QJW84786.1"/>
    </source>
</evidence>
<dbReference type="InterPro" id="IPR020558">
    <property type="entry name" value="DiOHA_6PGluconate_deHydtase_CS"/>
</dbReference>
<dbReference type="InterPro" id="IPR056740">
    <property type="entry name" value="ILV_EDD_C"/>
</dbReference>
<dbReference type="Pfam" id="PF00920">
    <property type="entry name" value="ILVD_EDD_N"/>
    <property type="match status" value="1"/>
</dbReference>
<comment type="similarity">
    <text evidence="1">Belongs to the IlvD/Edd family.</text>
</comment>
<dbReference type="PANTHER" id="PTHR21000:SF5">
    <property type="entry name" value="DIHYDROXY-ACID DEHYDRATASE, MITOCHONDRIAL"/>
    <property type="match status" value="1"/>
</dbReference>
<proteinExistence type="inferred from homology"/>
<keyword evidence="2" id="KW-0456">Lyase</keyword>